<feature type="transmembrane region" description="Helical" evidence="6">
    <location>
        <begin position="268"/>
        <end position="287"/>
    </location>
</feature>
<keyword evidence="5 6" id="KW-0472">Membrane</keyword>
<dbReference type="EMBL" id="CP021886">
    <property type="protein sequence ID" value="AWI33874.1"/>
    <property type="molecule type" value="Genomic_DNA"/>
</dbReference>
<gene>
    <name evidence="8" type="ORF">CDV25_03180</name>
</gene>
<evidence type="ECO:0000313" key="8">
    <source>
        <dbReference type="EMBL" id="AWI33874.1"/>
    </source>
</evidence>
<dbReference type="AlphaFoldDB" id="A0A2U8FCJ0"/>
<feature type="transmembrane region" description="Helical" evidence="6">
    <location>
        <begin position="150"/>
        <end position="170"/>
    </location>
</feature>
<feature type="transmembrane region" description="Helical" evidence="6">
    <location>
        <begin position="245"/>
        <end position="262"/>
    </location>
</feature>
<evidence type="ECO:0000256" key="1">
    <source>
        <dbReference type="ARBA" id="ARBA00004651"/>
    </source>
</evidence>
<dbReference type="OrthoDB" id="9782878at2"/>
<evidence type="ECO:0000256" key="5">
    <source>
        <dbReference type="ARBA" id="ARBA00023136"/>
    </source>
</evidence>
<proteinExistence type="predicted"/>
<feature type="transmembrane region" description="Helical" evidence="6">
    <location>
        <begin position="212"/>
        <end position="233"/>
    </location>
</feature>
<evidence type="ECO:0000259" key="7">
    <source>
        <dbReference type="Pfam" id="PF00892"/>
    </source>
</evidence>
<reference evidence="8 9" key="1">
    <citation type="submission" date="2017-06" db="EMBL/GenBank/DDBJ databases">
        <title>Complete genome of Helicobacter apodemus.</title>
        <authorList>
            <person name="Cho S."/>
        </authorList>
    </citation>
    <scope>NUCLEOTIDE SEQUENCE [LARGE SCALE GENOMIC DNA]</scope>
    <source>
        <strain evidence="9">SNUVETPUB-15-01</strain>
    </source>
</reference>
<dbReference type="InterPro" id="IPR000620">
    <property type="entry name" value="EamA_dom"/>
</dbReference>
<organism evidence="8 9">
    <name type="scientific">Helicobacter apodemus</name>
    <dbReference type="NCBI Taxonomy" id="135569"/>
    <lineage>
        <taxon>Bacteria</taxon>
        <taxon>Pseudomonadati</taxon>
        <taxon>Campylobacterota</taxon>
        <taxon>Epsilonproteobacteria</taxon>
        <taxon>Campylobacterales</taxon>
        <taxon>Helicobacteraceae</taxon>
        <taxon>Helicobacter</taxon>
    </lineage>
</organism>
<dbReference type="KEGG" id="had:CDV25_03180"/>
<protein>
    <recommendedName>
        <fullName evidence="7">EamA domain-containing protein</fullName>
    </recommendedName>
</protein>
<dbReference type="InterPro" id="IPR050638">
    <property type="entry name" value="AA-Vitamin_Transporters"/>
</dbReference>
<feature type="domain" description="EamA" evidence="7">
    <location>
        <begin position="155"/>
        <end position="285"/>
    </location>
</feature>
<feature type="transmembrane region" description="Helical" evidence="6">
    <location>
        <begin position="182"/>
        <end position="200"/>
    </location>
</feature>
<accession>A0A2U8FCJ0</accession>
<evidence type="ECO:0000256" key="3">
    <source>
        <dbReference type="ARBA" id="ARBA00022692"/>
    </source>
</evidence>
<keyword evidence="2" id="KW-1003">Cell membrane</keyword>
<comment type="subcellular location">
    <subcellularLocation>
        <location evidence="1">Cell membrane</location>
        <topology evidence="1">Multi-pass membrane protein</topology>
    </subcellularLocation>
</comment>
<dbReference type="Pfam" id="PF00892">
    <property type="entry name" value="EamA"/>
    <property type="match status" value="2"/>
</dbReference>
<dbReference type="PANTHER" id="PTHR32322">
    <property type="entry name" value="INNER MEMBRANE TRANSPORTER"/>
    <property type="match status" value="1"/>
</dbReference>
<evidence type="ECO:0000256" key="4">
    <source>
        <dbReference type="ARBA" id="ARBA00022989"/>
    </source>
</evidence>
<feature type="transmembrane region" description="Helical" evidence="6">
    <location>
        <begin position="68"/>
        <end position="89"/>
    </location>
</feature>
<dbReference type="InterPro" id="IPR037185">
    <property type="entry name" value="EmrE-like"/>
</dbReference>
<feature type="transmembrane region" description="Helical" evidence="6">
    <location>
        <begin position="95"/>
        <end position="115"/>
    </location>
</feature>
<evidence type="ECO:0000256" key="2">
    <source>
        <dbReference type="ARBA" id="ARBA00022475"/>
    </source>
</evidence>
<dbReference type="SUPFAM" id="SSF103481">
    <property type="entry name" value="Multidrug resistance efflux transporter EmrE"/>
    <property type="match status" value="2"/>
</dbReference>
<keyword evidence="4 6" id="KW-1133">Transmembrane helix</keyword>
<name>A0A2U8FCJ0_9HELI</name>
<dbReference type="Proteomes" id="UP000244890">
    <property type="component" value="Chromosome"/>
</dbReference>
<evidence type="ECO:0000313" key="9">
    <source>
        <dbReference type="Proteomes" id="UP000244890"/>
    </source>
</evidence>
<keyword evidence="3 6" id="KW-0812">Transmembrane</keyword>
<feature type="domain" description="EamA" evidence="7">
    <location>
        <begin position="7"/>
        <end position="137"/>
    </location>
</feature>
<sequence>MSKASFYFLMVMAMIFWGSSWPSSKIMVEYTSAEVVTFWRFFFAFLASIPLILILKIPLRLNFQIFKLLFLAALLNSVYSILFFVGLDYGSAGKGGVIVTTLTPIFAYILAYMFYNTNSQKTIKTNEILGLGFGIIAGICLLDLQNFQELFLNGFFILCAIDWAVLTLVCQRIKIHPLAINFYMTFLSILLWLPLFLWNNTMMCIFSFDSRFWLMMFMVAALSTAIGTSIYYIGISYIGATKAASFTLLVPVIALGSSYWLLAEIPSFLTLLGGSFAIFATYLINFYQYPHFIFKKKF</sequence>
<dbReference type="PANTHER" id="PTHR32322:SF18">
    <property type="entry name" value="S-ADENOSYLMETHIONINE_S-ADENOSYLHOMOCYSTEINE TRANSPORTER"/>
    <property type="match status" value="1"/>
</dbReference>
<feature type="transmembrane region" description="Helical" evidence="6">
    <location>
        <begin position="127"/>
        <end position="144"/>
    </location>
</feature>
<evidence type="ECO:0000256" key="6">
    <source>
        <dbReference type="SAM" id="Phobius"/>
    </source>
</evidence>
<dbReference type="GO" id="GO:0005886">
    <property type="term" value="C:plasma membrane"/>
    <property type="evidence" value="ECO:0007669"/>
    <property type="project" value="UniProtKB-SubCell"/>
</dbReference>
<feature type="transmembrane region" description="Helical" evidence="6">
    <location>
        <begin position="38"/>
        <end position="56"/>
    </location>
</feature>